<accession>A0ABT8YNM2</accession>
<organism evidence="15 16">
    <name type="scientific">Rhizobium alvei</name>
    <dbReference type="NCBI Taxonomy" id="1132659"/>
    <lineage>
        <taxon>Bacteria</taxon>
        <taxon>Pseudomonadati</taxon>
        <taxon>Pseudomonadota</taxon>
        <taxon>Alphaproteobacteria</taxon>
        <taxon>Hyphomicrobiales</taxon>
        <taxon>Rhizobiaceae</taxon>
        <taxon>Rhizobium/Agrobacterium group</taxon>
        <taxon>Rhizobium</taxon>
    </lineage>
</organism>
<evidence type="ECO:0000256" key="13">
    <source>
        <dbReference type="SAM" id="Phobius"/>
    </source>
</evidence>
<feature type="transmembrane region" description="Helical" evidence="13">
    <location>
        <begin position="54"/>
        <end position="72"/>
    </location>
</feature>
<keyword evidence="5" id="KW-0349">Heme</keyword>
<feature type="transmembrane region" description="Helical" evidence="13">
    <location>
        <begin position="99"/>
        <end position="117"/>
    </location>
</feature>
<feature type="transmembrane region" description="Helical" evidence="13">
    <location>
        <begin position="12"/>
        <end position="31"/>
    </location>
</feature>
<evidence type="ECO:0000256" key="6">
    <source>
        <dbReference type="ARBA" id="ARBA00022692"/>
    </source>
</evidence>
<keyword evidence="4" id="KW-1003">Cell membrane</keyword>
<keyword evidence="9 13" id="KW-1133">Transmembrane helix</keyword>
<evidence type="ECO:0000256" key="8">
    <source>
        <dbReference type="ARBA" id="ARBA00022982"/>
    </source>
</evidence>
<evidence type="ECO:0000256" key="4">
    <source>
        <dbReference type="ARBA" id="ARBA00022475"/>
    </source>
</evidence>
<protein>
    <submittedName>
        <fullName evidence="15">Cytochrome b/b6 domain-containing protein</fullName>
    </submittedName>
</protein>
<feature type="transmembrane region" description="Helical" evidence="13">
    <location>
        <begin position="132"/>
        <end position="152"/>
    </location>
</feature>
<keyword evidence="8" id="KW-0249">Electron transport</keyword>
<keyword evidence="7" id="KW-0479">Metal-binding</keyword>
<dbReference type="EMBL" id="JAUOZU010000008">
    <property type="protein sequence ID" value="MDO6964899.1"/>
    <property type="molecule type" value="Genomic_DNA"/>
</dbReference>
<evidence type="ECO:0000256" key="9">
    <source>
        <dbReference type="ARBA" id="ARBA00022989"/>
    </source>
</evidence>
<evidence type="ECO:0000259" key="14">
    <source>
        <dbReference type="Pfam" id="PF01292"/>
    </source>
</evidence>
<dbReference type="Gene3D" id="1.20.950.20">
    <property type="entry name" value="Transmembrane di-heme cytochromes, Chain C"/>
    <property type="match status" value="1"/>
</dbReference>
<comment type="cofactor">
    <cofactor evidence="1">
        <name>heme b</name>
        <dbReference type="ChEBI" id="CHEBI:60344"/>
    </cofactor>
</comment>
<dbReference type="InterPro" id="IPR052168">
    <property type="entry name" value="Cytochrome_b561_oxidase"/>
</dbReference>
<evidence type="ECO:0000256" key="10">
    <source>
        <dbReference type="ARBA" id="ARBA00023004"/>
    </source>
</evidence>
<comment type="similarity">
    <text evidence="12">Belongs to the cytochrome b561 family.</text>
</comment>
<dbReference type="RefSeq" id="WP_304376821.1">
    <property type="nucleotide sequence ID" value="NZ_JAUOZU010000008.1"/>
</dbReference>
<dbReference type="Proteomes" id="UP001174932">
    <property type="component" value="Unassembled WGS sequence"/>
</dbReference>
<evidence type="ECO:0000256" key="3">
    <source>
        <dbReference type="ARBA" id="ARBA00022448"/>
    </source>
</evidence>
<dbReference type="InterPro" id="IPR011577">
    <property type="entry name" value="Cyt_b561_bac/Ni-Hgenase"/>
</dbReference>
<dbReference type="SUPFAM" id="SSF81342">
    <property type="entry name" value="Transmembrane di-heme cytochromes"/>
    <property type="match status" value="1"/>
</dbReference>
<evidence type="ECO:0000256" key="2">
    <source>
        <dbReference type="ARBA" id="ARBA00004651"/>
    </source>
</evidence>
<dbReference type="InterPro" id="IPR016174">
    <property type="entry name" value="Di-haem_cyt_TM"/>
</dbReference>
<name>A0ABT8YNM2_9HYPH</name>
<evidence type="ECO:0000313" key="15">
    <source>
        <dbReference type="EMBL" id="MDO6964899.1"/>
    </source>
</evidence>
<keyword evidence="11 13" id="KW-0472">Membrane</keyword>
<evidence type="ECO:0000256" key="11">
    <source>
        <dbReference type="ARBA" id="ARBA00023136"/>
    </source>
</evidence>
<evidence type="ECO:0000313" key="16">
    <source>
        <dbReference type="Proteomes" id="UP001174932"/>
    </source>
</evidence>
<evidence type="ECO:0000256" key="1">
    <source>
        <dbReference type="ARBA" id="ARBA00001970"/>
    </source>
</evidence>
<feature type="domain" description="Cytochrome b561 bacterial/Ni-hydrogenase" evidence="14">
    <location>
        <begin position="6"/>
        <end position="163"/>
    </location>
</feature>
<evidence type="ECO:0000256" key="5">
    <source>
        <dbReference type="ARBA" id="ARBA00022617"/>
    </source>
</evidence>
<reference evidence="15" key="2">
    <citation type="submission" date="2023-07" db="EMBL/GenBank/DDBJ databases">
        <authorList>
            <person name="Shen H."/>
        </authorList>
    </citation>
    <scope>NUCLEOTIDE SEQUENCE</scope>
    <source>
        <strain evidence="15">TNR-22</strain>
    </source>
</reference>
<dbReference type="PANTHER" id="PTHR30529:SF1">
    <property type="entry name" value="CYTOCHROME B561 HOMOLOG 2"/>
    <property type="match status" value="1"/>
</dbReference>
<keyword evidence="6 13" id="KW-0812">Transmembrane</keyword>
<comment type="caution">
    <text evidence="15">The sequence shown here is derived from an EMBL/GenBank/DDBJ whole genome shotgun (WGS) entry which is preliminary data.</text>
</comment>
<proteinExistence type="inferred from homology"/>
<evidence type="ECO:0000256" key="7">
    <source>
        <dbReference type="ARBA" id="ARBA00022723"/>
    </source>
</evidence>
<sequence>MAPLSYSIPQRIVHWLTVLLVFFNLLLPGQIERVADLLGGGKVPTPEEWSSANLHIYSGFAILALTVIRLILRAVQGAPAAPADEPAIFKLIAKAVHGLIYLLLFTMPLSGIAKFYFHVDVAGFVHGGPMKLLLWIMLVAHIGAALVHKFYWKTDVMDRMTKGV</sequence>
<dbReference type="PANTHER" id="PTHR30529">
    <property type="entry name" value="CYTOCHROME B561"/>
    <property type="match status" value="1"/>
</dbReference>
<dbReference type="Pfam" id="PF01292">
    <property type="entry name" value="Ni_hydr_CYTB"/>
    <property type="match status" value="1"/>
</dbReference>
<gene>
    <name evidence="15" type="ORF">Q4481_13105</name>
</gene>
<keyword evidence="3" id="KW-0813">Transport</keyword>
<evidence type="ECO:0000256" key="12">
    <source>
        <dbReference type="ARBA" id="ARBA00037975"/>
    </source>
</evidence>
<keyword evidence="16" id="KW-1185">Reference proteome</keyword>
<keyword evidence="10" id="KW-0408">Iron</keyword>
<reference evidence="15" key="1">
    <citation type="journal article" date="2015" name="Int. J. Syst. Evol. Microbiol.">
        <title>Rhizobium alvei sp. nov., isolated from a freshwater river.</title>
        <authorList>
            <person name="Sheu S.Y."/>
            <person name="Huang H.W."/>
            <person name="Young C.C."/>
            <person name="Chen W.M."/>
        </authorList>
    </citation>
    <scope>NUCLEOTIDE SEQUENCE</scope>
    <source>
        <strain evidence="15">TNR-22</strain>
    </source>
</reference>
<comment type="subcellular location">
    <subcellularLocation>
        <location evidence="2">Cell membrane</location>
        <topology evidence="2">Multi-pass membrane protein</topology>
    </subcellularLocation>
</comment>